<keyword evidence="3" id="KW-1185">Reference proteome</keyword>
<protein>
    <submittedName>
        <fullName evidence="2">LuxR family transcriptional regulator</fullName>
    </submittedName>
</protein>
<dbReference type="InterPro" id="IPR000792">
    <property type="entry name" value="Tscrpt_reg_LuxR_C"/>
</dbReference>
<dbReference type="InterPro" id="IPR036388">
    <property type="entry name" value="WH-like_DNA-bd_sf"/>
</dbReference>
<dbReference type="AlphaFoldDB" id="A0A9P2T977"/>
<dbReference type="PROSITE" id="PS00622">
    <property type="entry name" value="HTH_LUXR_1"/>
    <property type="match status" value="1"/>
</dbReference>
<evidence type="ECO:0000259" key="1">
    <source>
        <dbReference type="PROSITE" id="PS00622"/>
    </source>
</evidence>
<reference evidence="2 3" key="1">
    <citation type="journal article" date="2013" name="Genome Announc.">
        <title>Draft Genome Sequence of the Lignocellulose Decomposer Thermobifida fusca Strain TM51.</title>
        <authorList>
            <person name="Toth A."/>
            <person name="Barna T."/>
            <person name="Nagy I."/>
            <person name="Horvath B."/>
            <person name="Nagy I."/>
            <person name="Tancsics A."/>
            <person name="Kriszt B."/>
            <person name="Baka E."/>
            <person name="Fekete C."/>
            <person name="Kukolya J."/>
        </authorList>
    </citation>
    <scope>NUCLEOTIDE SEQUENCE [LARGE SCALE GENOMIC DNA]</scope>
    <source>
        <strain evidence="2 3">TM51</strain>
    </source>
</reference>
<evidence type="ECO:0000313" key="3">
    <source>
        <dbReference type="Proteomes" id="UP000014184"/>
    </source>
</evidence>
<evidence type="ECO:0000313" key="2">
    <source>
        <dbReference type="EMBL" id="EOR70026.1"/>
    </source>
</evidence>
<dbReference type="Proteomes" id="UP000014184">
    <property type="component" value="Unassembled WGS sequence"/>
</dbReference>
<organism evidence="2 3">
    <name type="scientific">Thermobifida fusca TM51</name>
    <dbReference type="NCBI Taxonomy" id="1169414"/>
    <lineage>
        <taxon>Bacteria</taxon>
        <taxon>Bacillati</taxon>
        <taxon>Actinomycetota</taxon>
        <taxon>Actinomycetes</taxon>
        <taxon>Streptosporangiales</taxon>
        <taxon>Nocardiopsidaceae</taxon>
        <taxon>Thermobifida</taxon>
    </lineage>
</organism>
<dbReference type="EMBL" id="AOSG01000086">
    <property type="protein sequence ID" value="EOR70026.1"/>
    <property type="molecule type" value="Genomic_DNA"/>
</dbReference>
<dbReference type="Pfam" id="PF00196">
    <property type="entry name" value="GerE"/>
    <property type="match status" value="1"/>
</dbReference>
<feature type="domain" description="HTH luxR-type" evidence="1">
    <location>
        <begin position="81"/>
        <end position="108"/>
    </location>
</feature>
<dbReference type="GO" id="GO:0006355">
    <property type="term" value="P:regulation of DNA-templated transcription"/>
    <property type="evidence" value="ECO:0007669"/>
    <property type="project" value="InterPro"/>
</dbReference>
<dbReference type="Gene3D" id="1.10.10.10">
    <property type="entry name" value="Winged helix-like DNA-binding domain superfamily/Winged helix DNA-binding domain"/>
    <property type="match status" value="1"/>
</dbReference>
<sequence length="127" mass="14364">MCVFAVMESLFRTHRTDEEDGVEQATLVRQTTAKEELNGPVLRDCCLVPAQGRERDSNEEYARAVGLNEDELRMLAEIATGVTTDVVARRLDLSARTLRRRLRSICDRLGVNTPIEAVVWAARRHLI</sequence>
<name>A0A9P2T977_THEFU</name>
<dbReference type="GO" id="GO:0003677">
    <property type="term" value="F:DNA binding"/>
    <property type="evidence" value="ECO:0007669"/>
    <property type="project" value="InterPro"/>
</dbReference>
<gene>
    <name evidence="2" type="ORF">TM51_14801</name>
</gene>
<proteinExistence type="predicted"/>
<dbReference type="SMART" id="SM00421">
    <property type="entry name" value="HTH_LUXR"/>
    <property type="match status" value="1"/>
</dbReference>
<accession>A0A9P2T977</accession>
<dbReference type="SUPFAM" id="SSF46894">
    <property type="entry name" value="C-terminal effector domain of the bipartite response regulators"/>
    <property type="match status" value="1"/>
</dbReference>
<comment type="caution">
    <text evidence="2">The sequence shown here is derived from an EMBL/GenBank/DDBJ whole genome shotgun (WGS) entry which is preliminary data.</text>
</comment>
<dbReference type="InterPro" id="IPR016032">
    <property type="entry name" value="Sig_transdc_resp-reg_C-effctor"/>
</dbReference>